<organism evidence="2 3">
    <name type="scientific">Parageobacillus caldoxylosilyticus NBRC 107762</name>
    <dbReference type="NCBI Taxonomy" id="1220594"/>
    <lineage>
        <taxon>Bacteria</taxon>
        <taxon>Bacillati</taxon>
        <taxon>Bacillota</taxon>
        <taxon>Bacilli</taxon>
        <taxon>Bacillales</taxon>
        <taxon>Anoxybacillaceae</taxon>
        <taxon>Saccharococcus</taxon>
    </lineage>
</organism>
<dbReference type="RefSeq" id="WP_017437203.1">
    <property type="nucleotide sequence ID" value="NZ_BAWO01000060.1"/>
</dbReference>
<feature type="transmembrane region" description="Helical" evidence="1">
    <location>
        <begin position="223"/>
        <end position="245"/>
    </location>
</feature>
<dbReference type="Pfam" id="PF11750">
    <property type="entry name" value="DUF3307"/>
    <property type="match status" value="1"/>
</dbReference>
<feature type="transmembrane region" description="Helical" evidence="1">
    <location>
        <begin position="100"/>
        <end position="120"/>
    </location>
</feature>
<feature type="transmembrane region" description="Helical" evidence="1">
    <location>
        <begin position="141"/>
        <end position="159"/>
    </location>
</feature>
<comment type="caution">
    <text evidence="2">The sequence shown here is derived from an EMBL/GenBank/DDBJ whole genome shotgun (WGS) entry which is preliminary data.</text>
</comment>
<evidence type="ECO:0000313" key="2">
    <source>
        <dbReference type="EMBL" id="GAJ41194.1"/>
    </source>
</evidence>
<keyword evidence="1" id="KW-0472">Membrane</keyword>
<evidence type="ECO:0000313" key="3">
    <source>
        <dbReference type="Proteomes" id="UP000023561"/>
    </source>
</evidence>
<gene>
    <name evidence="2" type="ORF">GCA01S_060_00100</name>
</gene>
<name>A0A023DIR4_9BACL</name>
<dbReference type="InterPro" id="IPR021737">
    <property type="entry name" value="Phage_phiKZ_Orf197"/>
</dbReference>
<dbReference type="Proteomes" id="UP000023561">
    <property type="component" value="Unassembled WGS sequence"/>
</dbReference>
<keyword evidence="1" id="KW-0812">Transmembrane</keyword>
<feature type="transmembrane region" description="Helical" evidence="1">
    <location>
        <begin position="37"/>
        <end position="55"/>
    </location>
</feature>
<keyword evidence="3" id="KW-1185">Reference proteome</keyword>
<dbReference type="AlphaFoldDB" id="A0A023DIR4"/>
<accession>A0A023DIR4</accession>
<dbReference type="OrthoDB" id="5122730at2"/>
<keyword evidence="1" id="KW-1133">Transmembrane helix</keyword>
<evidence type="ECO:0000256" key="1">
    <source>
        <dbReference type="SAM" id="Phobius"/>
    </source>
</evidence>
<proteinExistence type="predicted"/>
<evidence type="ECO:0008006" key="4">
    <source>
        <dbReference type="Google" id="ProtNLM"/>
    </source>
</evidence>
<feature type="transmembrane region" description="Helical" evidence="1">
    <location>
        <begin position="62"/>
        <end position="80"/>
    </location>
</feature>
<protein>
    <recommendedName>
        <fullName evidence="4">DUF3307 domain-containing protein</fullName>
    </recommendedName>
</protein>
<reference evidence="2 3" key="1">
    <citation type="submission" date="2014-04" db="EMBL/GenBank/DDBJ databases">
        <title>Whole genome shotgun sequence of Geobacillus caldoxylosilyticus NBRC 107762.</title>
        <authorList>
            <person name="Hosoyama A."/>
            <person name="Hosoyama Y."/>
            <person name="Katano-Makiyama Y."/>
            <person name="Tsuchikane K."/>
            <person name="Ohji S."/>
            <person name="Ichikawa N."/>
            <person name="Yamazoe A."/>
            <person name="Fujita N."/>
        </authorList>
    </citation>
    <scope>NUCLEOTIDE SEQUENCE [LARGE SCALE GENOMIC DNA]</scope>
    <source>
        <strain evidence="2 3">NBRC 107762</strain>
    </source>
</reference>
<feature type="transmembrane region" description="Helical" evidence="1">
    <location>
        <begin position="257"/>
        <end position="279"/>
    </location>
</feature>
<sequence>MWIYFYLAHLLGDFIVHSDRLVQERHDQPLVDLGKHLAVHTILMAVASIVALEIFPSFSLSGLLMLAQAIVLISICHFIIDYGKIKLDMVFNKTISQALLFIMDQMLHLLVILFTFYCIFEPPAFLDIIGKTFAEKAAATACIFVLATYGAGHFLEILLREFAPNYKLQEGIYRLSDEKIEVKTKHENSGKKEVEITTIKTEQFFHDSPAKIGQLIGMLERTLIVIFMMMDMPQGLAFLAALKTLTRFKQFEHKQFAEYYLIGTLSSAIIGILLGIIAAKIW</sequence>
<dbReference type="EMBL" id="BAWO01000060">
    <property type="protein sequence ID" value="GAJ41194.1"/>
    <property type="molecule type" value="Genomic_DNA"/>
</dbReference>